<evidence type="ECO:0000256" key="1">
    <source>
        <dbReference type="PROSITE-ProRule" id="PRU00182"/>
    </source>
</evidence>
<dbReference type="PANTHER" id="PTHR21600">
    <property type="entry name" value="MITOCHONDRIAL RNA PSEUDOURIDINE SYNTHASE"/>
    <property type="match status" value="1"/>
</dbReference>
<dbReference type="RefSeq" id="XP_028873430.1">
    <property type="nucleotide sequence ID" value="XM_029017632.1"/>
</dbReference>
<dbReference type="CDD" id="cd00165">
    <property type="entry name" value="S4"/>
    <property type="match status" value="1"/>
</dbReference>
<dbReference type="PROSITE" id="PS01129">
    <property type="entry name" value="PSI_RLU"/>
    <property type="match status" value="1"/>
</dbReference>
<accession>A0A1J4MEC0</accession>
<evidence type="ECO:0000313" key="4">
    <source>
        <dbReference type="Proteomes" id="UP000186176"/>
    </source>
</evidence>
<proteinExistence type="predicted"/>
<gene>
    <name evidence="3" type="ORF">cubi_00619</name>
</gene>
<dbReference type="InterPro" id="IPR006145">
    <property type="entry name" value="PsdUridine_synth_RsuA/RluA"/>
</dbReference>
<reference evidence="3 4" key="1">
    <citation type="submission" date="2016-10" db="EMBL/GenBank/DDBJ databases">
        <title>Reductive evolution of mitochondrial metabolism and differential evolution of invasion-related proteins in Cryptosporidium.</title>
        <authorList>
            <person name="Liu S."/>
            <person name="Roellig D.M."/>
            <person name="Guo Y."/>
            <person name="Li N."/>
            <person name="Frace M.A."/>
            <person name="Tang K."/>
            <person name="Zhang L."/>
            <person name="Feng Y."/>
            <person name="Xiao L."/>
        </authorList>
    </citation>
    <scope>NUCLEOTIDE SEQUENCE [LARGE SCALE GENOMIC DNA]</scope>
    <source>
        <strain evidence="3">39726</strain>
    </source>
</reference>
<dbReference type="GO" id="GO:0009982">
    <property type="term" value="F:pseudouridine synthase activity"/>
    <property type="evidence" value="ECO:0007669"/>
    <property type="project" value="InterPro"/>
</dbReference>
<dbReference type="Pfam" id="PF00849">
    <property type="entry name" value="PseudoU_synth_2"/>
    <property type="match status" value="1"/>
</dbReference>
<evidence type="ECO:0000259" key="2">
    <source>
        <dbReference type="Pfam" id="PF00849"/>
    </source>
</evidence>
<dbReference type="GO" id="GO:0003723">
    <property type="term" value="F:RNA binding"/>
    <property type="evidence" value="ECO:0007669"/>
    <property type="project" value="UniProtKB-KW"/>
</dbReference>
<dbReference type="Gene3D" id="3.30.2350.10">
    <property type="entry name" value="Pseudouridine synthase"/>
    <property type="match status" value="1"/>
</dbReference>
<dbReference type="OrthoDB" id="424794at2759"/>
<dbReference type="Proteomes" id="UP000186176">
    <property type="component" value="Unassembled WGS sequence"/>
</dbReference>
<dbReference type="InterPro" id="IPR006224">
    <property type="entry name" value="PsdUridine_synth_RluA-like_CS"/>
</dbReference>
<dbReference type="AlphaFoldDB" id="A0A1J4MEC0"/>
<sequence>MNLSGGLINYHKCNIEILPKDAKTLRIKKRNSCDTEIEEHIIVIPPYMFEYESFCKLRWRDRTLRDLFSNEFRTRPIEEYQKLIDQGRLIVNNVPVNSLDYIVRNGDRIQHRSLFIELPVGIDKVKILYESPNILAVFKPCGIPCHPQGRFNKLSLTKIIQSEYLSKINANNTYIHPINRLDRVTSGLVLLSKNSLTTKNLSSRVQFAHKYYIAMINGNASNFISYISQNDIEGVSIRKLFPEESYGITEHVIKCEIGLKTLKNREGESLLTRIDNSEDGKYSLTYFFPLNLGSNINQLKKQKTNQFGEYTILLCKPITGRTHQIRAHLKYIGFPIVQDILYNNEIFSKNKSNISSFEYSNSNLFASCEYEIKDLDIKELLECSKQKKYFAGGGTMSLNFSNNLASVEYLIEPPIGICLHSLLYILPPSLPTEKYLIFKCEILPKWITDNSNINIPEILKDWPYWSKSVLNDLKLTQSSLL</sequence>
<keyword evidence="4" id="KW-1185">Reference proteome</keyword>
<keyword evidence="1" id="KW-0694">RNA-binding</keyword>
<dbReference type="InterPro" id="IPR050188">
    <property type="entry name" value="RluA_PseudoU_synthase"/>
</dbReference>
<comment type="caution">
    <text evidence="3">The sequence shown here is derived from an EMBL/GenBank/DDBJ whole genome shotgun (WGS) entry which is preliminary data.</text>
</comment>
<name>A0A1J4MEC0_9CRYT</name>
<protein>
    <submittedName>
        <fullName evidence="3">Pseudouridine synthase</fullName>
    </submittedName>
</protein>
<evidence type="ECO:0000313" key="3">
    <source>
        <dbReference type="EMBL" id="OII71811.1"/>
    </source>
</evidence>
<dbReference type="InterPro" id="IPR020103">
    <property type="entry name" value="PsdUridine_synth_cat_dom_sf"/>
</dbReference>
<feature type="domain" description="Pseudouridine synthase RsuA/RluA-like" evidence="2">
    <location>
        <begin position="134"/>
        <end position="330"/>
    </location>
</feature>
<dbReference type="VEuPathDB" id="CryptoDB:cubi_00619"/>
<organism evidence="3 4">
    <name type="scientific">Cryptosporidium ubiquitum</name>
    <dbReference type="NCBI Taxonomy" id="857276"/>
    <lineage>
        <taxon>Eukaryota</taxon>
        <taxon>Sar</taxon>
        <taxon>Alveolata</taxon>
        <taxon>Apicomplexa</taxon>
        <taxon>Conoidasida</taxon>
        <taxon>Coccidia</taxon>
        <taxon>Eucoccidiorida</taxon>
        <taxon>Eimeriorina</taxon>
        <taxon>Cryptosporidiidae</taxon>
        <taxon>Cryptosporidium</taxon>
    </lineage>
</organism>
<dbReference type="GO" id="GO:0000455">
    <property type="term" value="P:enzyme-directed rRNA pseudouridine synthesis"/>
    <property type="evidence" value="ECO:0007669"/>
    <property type="project" value="TreeGrafter"/>
</dbReference>
<dbReference type="SUPFAM" id="SSF55120">
    <property type="entry name" value="Pseudouridine synthase"/>
    <property type="match status" value="1"/>
</dbReference>
<dbReference type="GeneID" id="39977411"/>
<dbReference type="EMBL" id="LRBP01000027">
    <property type="protein sequence ID" value="OII71811.1"/>
    <property type="molecule type" value="Genomic_DNA"/>
</dbReference>
<dbReference type="SUPFAM" id="SSF55174">
    <property type="entry name" value="Alpha-L RNA-binding motif"/>
    <property type="match status" value="1"/>
</dbReference>
<dbReference type="PROSITE" id="PS50889">
    <property type="entry name" value="S4"/>
    <property type="match status" value="1"/>
</dbReference>
<dbReference type="PANTHER" id="PTHR21600:SF40">
    <property type="entry name" value="PSEUDOURIDYLATE SYNTHASE RPUSD2"/>
    <property type="match status" value="1"/>
</dbReference>